<dbReference type="AlphaFoldDB" id="E3KIC3"/>
<sequence>MIVEDQEQDLTEIFDLPSLTTLVLPRSTPYTFSKQQIRTIKLRSGAQH</sequence>
<dbReference type="EMBL" id="DS178288">
    <property type="protein sequence ID" value="EFP84048.1"/>
    <property type="molecule type" value="Genomic_DNA"/>
</dbReference>
<reference evidence="2" key="2">
    <citation type="journal article" date="2011" name="Proc. Natl. Acad. Sci. U.S.A.">
        <title>Obligate biotrophy features unraveled by the genomic analysis of rust fungi.</title>
        <authorList>
            <person name="Duplessis S."/>
            <person name="Cuomo C.A."/>
            <person name="Lin Y.-C."/>
            <person name="Aerts A."/>
            <person name="Tisserant E."/>
            <person name="Veneault-Fourrey C."/>
            <person name="Joly D.L."/>
            <person name="Hacquard S."/>
            <person name="Amselem J."/>
            <person name="Cantarel B.L."/>
            <person name="Chiu R."/>
            <person name="Coutinho P.M."/>
            <person name="Feau N."/>
            <person name="Field M."/>
            <person name="Frey P."/>
            <person name="Gelhaye E."/>
            <person name="Goldberg J."/>
            <person name="Grabherr M.G."/>
            <person name="Kodira C.D."/>
            <person name="Kohler A."/>
            <person name="Kuees U."/>
            <person name="Lindquist E.A."/>
            <person name="Lucas S.M."/>
            <person name="Mago R."/>
            <person name="Mauceli E."/>
            <person name="Morin E."/>
            <person name="Murat C."/>
            <person name="Pangilinan J.L."/>
            <person name="Park R."/>
            <person name="Pearson M."/>
            <person name="Quesneville H."/>
            <person name="Rouhier N."/>
            <person name="Sakthikumar S."/>
            <person name="Salamov A.A."/>
            <person name="Schmutz J."/>
            <person name="Selles B."/>
            <person name="Shapiro H."/>
            <person name="Tanguay P."/>
            <person name="Tuskan G.A."/>
            <person name="Henrissat B."/>
            <person name="Van de Peer Y."/>
            <person name="Rouze P."/>
            <person name="Ellis J.G."/>
            <person name="Dodds P.N."/>
            <person name="Schein J.E."/>
            <person name="Zhong S."/>
            <person name="Hamelin R.C."/>
            <person name="Grigoriev I.V."/>
            <person name="Szabo L.J."/>
            <person name="Martin F."/>
        </authorList>
    </citation>
    <scope>NUCLEOTIDE SEQUENCE [LARGE SCALE GENOMIC DNA]</scope>
    <source>
        <strain evidence="2">CRL 75-36-700-3 / race SCCL</strain>
    </source>
</reference>
<dbReference type="RefSeq" id="XP_003328467.1">
    <property type="nucleotide sequence ID" value="XM_003328419.1"/>
</dbReference>
<evidence type="ECO:0000313" key="1">
    <source>
        <dbReference type="EMBL" id="EFP84048.1"/>
    </source>
</evidence>
<name>E3KIC3_PUCGT</name>
<protein>
    <submittedName>
        <fullName evidence="1">Uncharacterized protein</fullName>
    </submittedName>
</protein>
<gene>
    <name evidence="1" type="ORF">PGTG_09761</name>
</gene>
<dbReference type="GeneID" id="10545144"/>
<proteinExistence type="predicted"/>
<dbReference type="Proteomes" id="UP000008783">
    <property type="component" value="Unassembled WGS sequence"/>
</dbReference>
<reference key="1">
    <citation type="submission" date="2007-01" db="EMBL/GenBank/DDBJ databases">
        <title>The Genome Sequence of Puccinia graminis f. sp. tritici Strain CRL 75-36-700-3.</title>
        <authorList>
            <consortium name="The Broad Institute Genome Sequencing Platform"/>
            <person name="Birren B."/>
            <person name="Lander E."/>
            <person name="Galagan J."/>
            <person name="Nusbaum C."/>
            <person name="Devon K."/>
            <person name="Cuomo C."/>
            <person name="Jaffe D."/>
            <person name="Butler J."/>
            <person name="Alvarez P."/>
            <person name="Gnerre S."/>
            <person name="Grabherr M."/>
            <person name="Mauceli E."/>
            <person name="Brockman W."/>
            <person name="Young S."/>
            <person name="LaButti K."/>
            <person name="Sykes S."/>
            <person name="DeCaprio D."/>
            <person name="Crawford M."/>
            <person name="Koehrsen M."/>
            <person name="Engels R."/>
            <person name="Montgomery P."/>
            <person name="Pearson M."/>
            <person name="Howarth C."/>
            <person name="Larson L."/>
            <person name="White J."/>
            <person name="Zeng Q."/>
            <person name="Kodira C."/>
            <person name="Yandava C."/>
            <person name="Alvarado L."/>
            <person name="O'Leary S."/>
            <person name="Szabo L."/>
            <person name="Dean R."/>
            <person name="Schein J."/>
        </authorList>
    </citation>
    <scope>NUCLEOTIDE SEQUENCE</scope>
    <source>
        <strain>CRL 75-36-700-3</strain>
    </source>
</reference>
<evidence type="ECO:0000313" key="2">
    <source>
        <dbReference type="Proteomes" id="UP000008783"/>
    </source>
</evidence>
<accession>E3KIC3</accession>
<dbReference type="KEGG" id="pgr:PGTG_09761"/>
<dbReference type="VEuPathDB" id="FungiDB:PGTG_09761"/>
<keyword evidence="2" id="KW-1185">Reference proteome</keyword>
<dbReference type="InParanoid" id="E3KIC3"/>
<dbReference type="HOGENOM" id="CLU_3160211_0_0_1"/>
<organism evidence="1 2">
    <name type="scientific">Puccinia graminis f. sp. tritici (strain CRL 75-36-700-3 / race SCCL)</name>
    <name type="common">Black stem rust fungus</name>
    <dbReference type="NCBI Taxonomy" id="418459"/>
    <lineage>
        <taxon>Eukaryota</taxon>
        <taxon>Fungi</taxon>
        <taxon>Dikarya</taxon>
        <taxon>Basidiomycota</taxon>
        <taxon>Pucciniomycotina</taxon>
        <taxon>Pucciniomycetes</taxon>
        <taxon>Pucciniales</taxon>
        <taxon>Pucciniaceae</taxon>
        <taxon>Puccinia</taxon>
    </lineage>
</organism>